<evidence type="ECO:0000256" key="1">
    <source>
        <dbReference type="SAM" id="MobiDB-lite"/>
    </source>
</evidence>
<evidence type="ECO:0000259" key="2">
    <source>
        <dbReference type="Pfam" id="PF20231"/>
    </source>
</evidence>
<feature type="region of interest" description="Disordered" evidence="1">
    <location>
        <begin position="1"/>
        <end position="45"/>
    </location>
</feature>
<evidence type="ECO:0000313" key="3">
    <source>
        <dbReference type="EMBL" id="KAK7006821.1"/>
    </source>
</evidence>
<dbReference type="Proteomes" id="UP001362999">
    <property type="component" value="Unassembled WGS sequence"/>
</dbReference>
<reference evidence="3 4" key="1">
    <citation type="journal article" date="2024" name="J Genomics">
        <title>Draft genome sequencing and assembly of Favolaschia claudopus CIRM-BRFM 2984 isolated from oak limbs.</title>
        <authorList>
            <person name="Navarro D."/>
            <person name="Drula E."/>
            <person name="Chaduli D."/>
            <person name="Cazenave R."/>
            <person name="Ahrendt S."/>
            <person name="Wang J."/>
            <person name="Lipzen A."/>
            <person name="Daum C."/>
            <person name="Barry K."/>
            <person name="Grigoriev I.V."/>
            <person name="Favel A."/>
            <person name="Rosso M.N."/>
            <person name="Martin F."/>
        </authorList>
    </citation>
    <scope>NUCLEOTIDE SEQUENCE [LARGE SCALE GENOMIC DNA]</scope>
    <source>
        <strain evidence="3 4">CIRM-BRFM 2984</strain>
    </source>
</reference>
<feature type="compositionally biased region" description="Polar residues" evidence="1">
    <location>
        <begin position="11"/>
        <end position="23"/>
    </location>
</feature>
<protein>
    <recommendedName>
        <fullName evidence="2">DUF6589 domain-containing protein</fullName>
    </recommendedName>
</protein>
<sequence>METASIAAQLPFSSVNVPSSQADHSCRSEPREGEPDAGSDGEEEEPVELLQEGFLTSKLGRRDPWQAVTASILVLLFFRYRFAMLFPMLIGLFAFTCNANRELVSLLCRLGWSVGYTTTLANLHVLAADSELRLKLLGAFTDALGPQFLFLFDNVNKMQRAWQHTLGHKDELKSGTAATVIELEDVPPGALLSEPFAQKIADKARSKLTVKQLSDDIDWPHVRGVGAATILRIWLKYVPSLSPHRAAVEELFAVKHSKHRLRLQKSKIHTLRATNIDESTTVGAASVLRNLLAQLFIAPASLINWMIMLCGDQLTIDRIRKIIRYTFKCDTPHEQHKWALPIIQLWHMKWAWQKAIFRLHWHPDLAKGTFGLHHDIVLIEREKFNHEKCDFYPAHHILEDRFESLVLDALRLLCEQHTDLVTPSNIMLLDALPMYFASDGPLSSCTFEQLHEFAVTVYDRYMCAAAADDASGHLTQRSSIYGEPWSGEVVPEETKSATPAPIRLAKKKKRSRTTAAAQPARNFSNGDQALVTLCNFMRVTLWYMELCASIAEGDIGRSFEIIKLLRFSFWGAGSTNYGNELLELACNFLYEFSDDLKTAVLNNYLANPSGRIGHWLELDLLQEHFNFWIKRLFNAKSHDFDGQHLSEAVGLNIAGISKLRETFPGLFGLKRNGQRHTDASTVHDINQLGNHFRKNHVLEYEGGRNQPYVVPNEWGLGYAKLLNGQLKTFLDRTTGGQSVSADEPEPVLSAEPGFPAAPVTVSEGILDVGEFITGG</sequence>
<comment type="caution">
    <text evidence="3">The sequence shown here is derived from an EMBL/GenBank/DDBJ whole genome shotgun (WGS) entry which is preliminary data.</text>
</comment>
<evidence type="ECO:0000313" key="4">
    <source>
        <dbReference type="Proteomes" id="UP001362999"/>
    </source>
</evidence>
<accession>A0AAW0AD46</accession>
<dbReference type="EMBL" id="JAWWNJ010000074">
    <property type="protein sequence ID" value="KAK7006821.1"/>
    <property type="molecule type" value="Genomic_DNA"/>
</dbReference>
<feature type="domain" description="DUF6589" evidence="2">
    <location>
        <begin position="204"/>
        <end position="676"/>
    </location>
</feature>
<name>A0AAW0AD46_9AGAR</name>
<feature type="compositionally biased region" description="Acidic residues" evidence="1">
    <location>
        <begin position="35"/>
        <end position="45"/>
    </location>
</feature>
<dbReference type="InterPro" id="IPR046496">
    <property type="entry name" value="DUF6589"/>
</dbReference>
<organism evidence="3 4">
    <name type="scientific">Favolaschia claudopus</name>
    <dbReference type="NCBI Taxonomy" id="2862362"/>
    <lineage>
        <taxon>Eukaryota</taxon>
        <taxon>Fungi</taxon>
        <taxon>Dikarya</taxon>
        <taxon>Basidiomycota</taxon>
        <taxon>Agaricomycotina</taxon>
        <taxon>Agaricomycetes</taxon>
        <taxon>Agaricomycetidae</taxon>
        <taxon>Agaricales</taxon>
        <taxon>Marasmiineae</taxon>
        <taxon>Mycenaceae</taxon>
        <taxon>Favolaschia</taxon>
    </lineage>
</organism>
<feature type="compositionally biased region" description="Basic and acidic residues" evidence="1">
    <location>
        <begin position="24"/>
        <end position="34"/>
    </location>
</feature>
<keyword evidence="4" id="KW-1185">Reference proteome</keyword>
<gene>
    <name evidence="3" type="ORF">R3P38DRAFT_2554985</name>
</gene>
<dbReference type="AlphaFoldDB" id="A0AAW0AD46"/>
<proteinExistence type="predicted"/>
<dbReference type="Pfam" id="PF20231">
    <property type="entry name" value="DUF6589"/>
    <property type="match status" value="1"/>
</dbReference>